<feature type="domain" description="AAA+ ATPase" evidence="3">
    <location>
        <begin position="54"/>
        <end position="199"/>
    </location>
</feature>
<dbReference type="Gene3D" id="3.40.50.300">
    <property type="entry name" value="P-loop containing nucleotide triphosphate hydrolases"/>
    <property type="match status" value="1"/>
</dbReference>
<dbReference type="GO" id="GO:0016887">
    <property type="term" value="F:ATP hydrolysis activity"/>
    <property type="evidence" value="ECO:0007669"/>
    <property type="project" value="InterPro"/>
</dbReference>
<evidence type="ECO:0000313" key="5">
    <source>
        <dbReference type="Proteomes" id="UP000007305"/>
    </source>
</evidence>
<reference evidence="5" key="1">
    <citation type="submission" date="2015-12" db="EMBL/GenBank/DDBJ databases">
        <title>Update maize B73 reference genome by single molecule sequencing technologies.</title>
        <authorList>
            <consortium name="Maize Genome Sequencing Project"/>
            <person name="Ware D."/>
        </authorList>
    </citation>
    <scope>NUCLEOTIDE SEQUENCE [LARGE SCALE GENOMIC DNA]</scope>
    <source>
        <strain evidence="5">cv. B73</strain>
    </source>
</reference>
<sequence length="399" mass="43100">MSSGDSSNVIPPNDIGVTFDDIGALENVKDTLKELVMLPLQRPELFCKGQLTKPCKGILLFGSPGTGKTMLAKAVATKVGANFINISMSSITCKWFGEGEKYVKAIFSLASKIAPSVIFIDEPPLSSSSSHAQQQGTLSSSLLHDSRHGAWLLSPMASRPSPSPWARPLQAWRQGQRPPFPLLSRHGRPFPMVELKLPGSDVAPLCCRSSVLPVPPPGERLQQGAFLPCALELLGPTSARSMSMATQQLHSSMAMAPPPSSSLPRPGNTGTHALSLVWVEQRLPCYLLPDAPWRWHPTAPTPSFASSHCHRCARAKCSAKCRGRRVVAAPSVLTGWLLFLRSPVVVLVHPWRGTPCLRGGEGKSLNARRMFGAMHKSKSPSFLQTPFGIVFAIGEQEVI</sequence>
<dbReference type="InParanoid" id="A0A804N460"/>
<dbReference type="InterPro" id="IPR051701">
    <property type="entry name" value="Mito_OM_Translocase_MSP1"/>
</dbReference>
<reference evidence="4" key="3">
    <citation type="submission" date="2021-05" db="UniProtKB">
        <authorList>
            <consortium name="EnsemblPlants"/>
        </authorList>
    </citation>
    <scope>IDENTIFICATION</scope>
    <source>
        <strain evidence="4">cv. B73</strain>
    </source>
</reference>
<dbReference type="Proteomes" id="UP000007305">
    <property type="component" value="Chromosome 3"/>
</dbReference>
<evidence type="ECO:0000256" key="2">
    <source>
        <dbReference type="ARBA" id="ARBA00022840"/>
    </source>
</evidence>
<dbReference type="SUPFAM" id="SSF52540">
    <property type="entry name" value="P-loop containing nucleoside triphosphate hydrolases"/>
    <property type="match status" value="1"/>
</dbReference>
<dbReference type="GO" id="GO:0005524">
    <property type="term" value="F:ATP binding"/>
    <property type="evidence" value="ECO:0007669"/>
    <property type="project" value="UniProtKB-KW"/>
</dbReference>
<evidence type="ECO:0000313" key="4">
    <source>
        <dbReference type="EnsemblPlants" id="Zm00001eb133610_P001"/>
    </source>
</evidence>
<dbReference type="SMART" id="SM00382">
    <property type="entry name" value="AAA"/>
    <property type="match status" value="1"/>
</dbReference>
<dbReference type="PANTHER" id="PTHR45644:SF73">
    <property type="entry name" value="AAA-TYPE ATPASE FAMILY PROTEIN"/>
    <property type="match status" value="1"/>
</dbReference>
<keyword evidence="2" id="KW-0067">ATP-binding</keyword>
<reference evidence="4" key="2">
    <citation type="submission" date="2019-07" db="EMBL/GenBank/DDBJ databases">
        <authorList>
            <person name="Seetharam A."/>
            <person name="Woodhouse M."/>
            <person name="Cannon E."/>
        </authorList>
    </citation>
    <scope>NUCLEOTIDE SEQUENCE [LARGE SCALE GENOMIC DNA]</scope>
    <source>
        <strain evidence="4">cv. B73</strain>
    </source>
</reference>
<evidence type="ECO:0000256" key="1">
    <source>
        <dbReference type="ARBA" id="ARBA00022741"/>
    </source>
</evidence>
<dbReference type="AlphaFoldDB" id="A0A804N460"/>
<accession>A0A804N460</accession>
<dbReference type="Gramene" id="Zm00001eb133610_T001">
    <property type="protein sequence ID" value="Zm00001eb133610_P001"/>
    <property type="gene ID" value="Zm00001eb133610"/>
</dbReference>
<keyword evidence="1" id="KW-0547">Nucleotide-binding</keyword>
<protein>
    <recommendedName>
        <fullName evidence="3">AAA+ ATPase domain-containing protein</fullName>
    </recommendedName>
</protein>
<dbReference type="InterPro" id="IPR003593">
    <property type="entry name" value="AAA+_ATPase"/>
</dbReference>
<name>A0A804N460_MAIZE</name>
<dbReference type="EnsemblPlants" id="Zm00001eb133610_T001">
    <property type="protein sequence ID" value="Zm00001eb133610_P001"/>
    <property type="gene ID" value="Zm00001eb133610"/>
</dbReference>
<proteinExistence type="predicted"/>
<dbReference type="InterPro" id="IPR003959">
    <property type="entry name" value="ATPase_AAA_core"/>
</dbReference>
<evidence type="ECO:0000259" key="3">
    <source>
        <dbReference type="SMART" id="SM00382"/>
    </source>
</evidence>
<organism evidence="4 5">
    <name type="scientific">Zea mays</name>
    <name type="common">Maize</name>
    <dbReference type="NCBI Taxonomy" id="4577"/>
    <lineage>
        <taxon>Eukaryota</taxon>
        <taxon>Viridiplantae</taxon>
        <taxon>Streptophyta</taxon>
        <taxon>Embryophyta</taxon>
        <taxon>Tracheophyta</taxon>
        <taxon>Spermatophyta</taxon>
        <taxon>Magnoliopsida</taxon>
        <taxon>Liliopsida</taxon>
        <taxon>Poales</taxon>
        <taxon>Poaceae</taxon>
        <taxon>PACMAD clade</taxon>
        <taxon>Panicoideae</taxon>
        <taxon>Andropogonodae</taxon>
        <taxon>Andropogoneae</taxon>
        <taxon>Tripsacinae</taxon>
        <taxon>Zea</taxon>
    </lineage>
</organism>
<keyword evidence="5" id="KW-1185">Reference proteome</keyword>
<dbReference type="PANTHER" id="PTHR45644">
    <property type="entry name" value="AAA ATPASE, PUTATIVE (AFU_ORTHOLOGUE AFUA_2G12920)-RELATED-RELATED"/>
    <property type="match status" value="1"/>
</dbReference>
<dbReference type="InterPro" id="IPR027417">
    <property type="entry name" value="P-loop_NTPase"/>
</dbReference>
<dbReference type="Pfam" id="PF00004">
    <property type="entry name" value="AAA"/>
    <property type="match status" value="1"/>
</dbReference>